<sequence length="103" mass="10833">MLILFYLHSRTSWRPGGLVTGAGHFAVVDRGVGHFTGVDRGVGHFAGVDKGVGHFTGVDRRAACLRLGASGGAKGWVSGGRGGAGKGRKEQEFGRQMTVRRLV</sequence>
<comment type="caution">
    <text evidence="1">The sequence shown here is derived from an EMBL/GenBank/DDBJ whole genome shotgun (WGS) entry which is preliminary data.</text>
</comment>
<name>A0AAW0SZC9_SCYPA</name>
<evidence type="ECO:0000313" key="2">
    <source>
        <dbReference type="Proteomes" id="UP001487740"/>
    </source>
</evidence>
<reference evidence="1 2" key="1">
    <citation type="submission" date="2023-03" db="EMBL/GenBank/DDBJ databases">
        <title>High-quality genome of Scylla paramamosain provides insights in environmental adaptation.</title>
        <authorList>
            <person name="Zhang L."/>
        </authorList>
    </citation>
    <scope>NUCLEOTIDE SEQUENCE [LARGE SCALE GENOMIC DNA]</scope>
    <source>
        <strain evidence="1">LZ_2023a</strain>
        <tissue evidence="1">Muscle</tissue>
    </source>
</reference>
<dbReference type="AlphaFoldDB" id="A0AAW0SZC9"/>
<keyword evidence="2" id="KW-1185">Reference proteome</keyword>
<organism evidence="1 2">
    <name type="scientific">Scylla paramamosain</name>
    <name type="common">Mud crab</name>
    <dbReference type="NCBI Taxonomy" id="85552"/>
    <lineage>
        <taxon>Eukaryota</taxon>
        <taxon>Metazoa</taxon>
        <taxon>Ecdysozoa</taxon>
        <taxon>Arthropoda</taxon>
        <taxon>Crustacea</taxon>
        <taxon>Multicrustacea</taxon>
        <taxon>Malacostraca</taxon>
        <taxon>Eumalacostraca</taxon>
        <taxon>Eucarida</taxon>
        <taxon>Decapoda</taxon>
        <taxon>Pleocyemata</taxon>
        <taxon>Brachyura</taxon>
        <taxon>Eubrachyura</taxon>
        <taxon>Portunoidea</taxon>
        <taxon>Portunidae</taxon>
        <taxon>Portuninae</taxon>
        <taxon>Scylla</taxon>
    </lineage>
</organism>
<proteinExistence type="predicted"/>
<dbReference type="EMBL" id="JARAKH010000042">
    <property type="protein sequence ID" value="KAK8380304.1"/>
    <property type="molecule type" value="Genomic_DNA"/>
</dbReference>
<protein>
    <submittedName>
        <fullName evidence="1">Uncharacterized protein</fullName>
    </submittedName>
</protein>
<gene>
    <name evidence="1" type="ORF">O3P69_016724</name>
</gene>
<dbReference type="Proteomes" id="UP001487740">
    <property type="component" value="Unassembled WGS sequence"/>
</dbReference>
<accession>A0AAW0SZC9</accession>
<evidence type="ECO:0000313" key="1">
    <source>
        <dbReference type="EMBL" id="KAK8380304.1"/>
    </source>
</evidence>